<feature type="active site" description="Proton acceptor" evidence="2">
    <location>
        <position position="626"/>
    </location>
</feature>
<evidence type="ECO:0000259" key="6">
    <source>
        <dbReference type="PROSITE" id="PS00624"/>
    </source>
</evidence>
<dbReference type="Pfam" id="PF00732">
    <property type="entry name" value="GMC_oxred_N"/>
    <property type="match status" value="1"/>
</dbReference>
<dbReference type="PROSITE" id="PS00624">
    <property type="entry name" value="GMC_OXRED_2"/>
    <property type="match status" value="1"/>
</dbReference>
<comment type="similarity">
    <text evidence="1">Belongs to the GMC oxidoreductase family.</text>
</comment>
<evidence type="ECO:0000256" key="5">
    <source>
        <dbReference type="SAM" id="SignalP"/>
    </source>
</evidence>
<feature type="compositionally biased region" description="Polar residues" evidence="4">
    <location>
        <begin position="391"/>
        <end position="404"/>
    </location>
</feature>
<feature type="signal peptide" evidence="5">
    <location>
        <begin position="1"/>
        <end position="24"/>
    </location>
</feature>
<accession>A0AA39GJH6</accession>
<feature type="active site" description="Proton donor" evidence="2">
    <location>
        <position position="583"/>
    </location>
</feature>
<comment type="caution">
    <text evidence="7">The sequence shown here is derived from an EMBL/GenBank/DDBJ whole genome shotgun (WGS) entry which is preliminary data.</text>
</comment>
<feature type="chain" id="PRO_5041434191" description="Glucose-methanol-choline oxidoreductase N-terminal domain-containing protein" evidence="5">
    <location>
        <begin position="25"/>
        <end position="651"/>
    </location>
</feature>
<dbReference type="SUPFAM" id="SSF51905">
    <property type="entry name" value="FAD/NAD(P)-binding domain"/>
    <property type="match status" value="1"/>
</dbReference>
<feature type="region of interest" description="Disordered" evidence="4">
    <location>
        <begin position="385"/>
        <end position="405"/>
    </location>
</feature>
<evidence type="ECO:0000256" key="3">
    <source>
        <dbReference type="PIRSR" id="PIRSR000137-2"/>
    </source>
</evidence>
<comment type="cofactor">
    <cofactor evidence="3">
        <name>FAD</name>
        <dbReference type="ChEBI" id="CHEBI:57692"/>
    </cofactor>
</comment>
<dbReference type="PIRSF" id="PIRSF000137">
    <property type="entry name" value="Alcohol_oxidase"/>
    <property type="match status" value="1"/>
</dbReference>
<keyword evidence="5" id="KW-0732">Signal</keyword>
<evidence type="ECO:0000313" key="7">
    <source>
        <dbReference type="EMBL" id="KAK0388094.1"/>
    </source>
</evidence>
<dbReference type="GO" id="GO:0016614">
    <property type="term" value="F:oxidoreductase activity, acting on CH-OH group of donors"/>
    <property type="evidence" value="ECO:0007669"/>
    <property type="project" value="InterPro"/>
</dbReference>
<sequence>MKSSSMMKWLSIAVTTAVLPLTSSHPVHSDQILRRSEISADELLESYDFVIIGGGQAGTVIASRLSEDPSVTVLVVEYGYFNTDPARLEPGSATTYLSRYRFNMTSLPQTGLNGRTQGLYAACCMGGGSTINGMLLNRGSAADYDSWEALGNEGWGWDGLYPYFIKSSRFDPPDPAAAEEFNMTWGESSYSEDGPIHLSFSSWQFPGIKVQREAIIEAGAEPQVDGQDGHAYGVFWFPTALDNTTARRSYAVNGYYEPASGRENLHVLTGYRVDNLVFDDDKKVTGAALTQRVEGNSGTPRRLNVGIDLEAVVSAGAMHSPQVLQRSGIGPAWLLDQAGIDVISDLPGVGSNLQDHAVSSAFYICECRMLPMIVCRGLNDADNNNVNPNPESSQSNATFQQWAQEQLREHRSGPLRIATGNTGGEVPLTTVDPEGYQDIADGYLAQNAADYLPETYTEEQIAGYNAQKKRLAALMTSPDNSWLELPLQASGSFSVVLIKGVARGTVLLRPDNIYAEPAVDYMTFVNPTDIQIMTRNFRFVRRMHATSALQALSPLELLPGTNIQSDAQFETYLRGSGGSSIAHNAGTCPMQPQEHGGVVSAELLVYGVTGVSVADASIMPIIPGAHTCSTVYAIAEKAADIIKARHGLLLK</sequence>
<keyword evidence="3" id="KW-0274">FAD</keyword>
<dbReference type="Gene3D" id="3.50.50.60">
    <property type="entry name" value="FAD/NAD(P)-binding domain"/>
    <property type="match status" value="1"/>
</dbReference>
<keyword evidence="3" id="KW-0285">Flavoprotein</keyword>
<dbReference type="Pfam" id="PF05199">
    <property type="entry name" value="GMC_oxred_C"/>
    <property type="match status" value="1"/>
</dbReference>
<dbReference type="PANTHER" id="PTHR11552">
    <property type="entry name" value="GLUCOSE-METHANOL-CHOLINE GMC OXIDOREDUCTASE"/>
    <property type="match status" value="1"/>
</dbReference>
<keyword evidence="8" id="KW-1185">Reference proteome</keyword>
<name>A0AA39GJH6_SARSR</name>
<feature type="binding site" evidence="3">
    <location>
        <position position="273"/>
    </location>
    <ligand>
        <name>FAD</name>
        <dbReference type="ChEBI" id="CHEBI:57692"/>
    </ligand>
</feature>
<dbReference type="InterPro" id="IPR007867">
    <property type="entry name" value="GMC_OxRtase_C"/>
</dbReference>
<dbReference type="PANTHER" id="PTHR11552:SF115">
    <property type="entry name" value="DEHYDROGENASE XPTC-RELATED"/>
    <property type="match status" value="1"/>
</dbReference>
<dbReference type="InterPro" id="IPR000172">
    <property type="entry name" value="GMC_OxRdtase_N"/>
</dbReference>
<dbReference type="GO" id="GO:0050660">
    <property type="term" value="F:flavin adenine dinucleotide binding"/>
    <property type="evidence" value="ECO:0007669"/>
    <property type="project" value="InterPro"/>
</dbReference>
<dbReference type="InterPro" id="IPR012132">
    <property type="entry name" value="GMC_OxRdtase"/>
</dbReference>
<dbReference type="SUPFAM" id="SSF54373">
    <property type="entry name" value="FAD-linked reductases, C-terminal domain"/>
    <property type="match status" value="1"/>
</dbReference>
<dbReference type="AlphaFoldDB" id="A0AA39GJH6"/>
<dbReference type="InterPro" id="IPR036188">
    <property type="entry name" value="FAD/NAD-bd_sf"/>
</dbReference>
<dbReference type="Gene3D" id="3.30.560.10">
    <property type="entry name" value="Glucose Oxidase, domain 3"/>
    <property type="match status" value="1"/>
</dbReference>
<gene>
    <name evidence="7" type="ORF">NLU13_4338</name>
</gene>
<dbReference type="Proteomes" id="UP001175261">
    <property type="component" value="Unassembled WGS sequence"/>
</dbReference>
<dbReference type="EMBL" id="JAPDFR010000003">
    <property type="protein sequence ID" value="KAK0388094.1"/>
    <property type="molecule type" value="Genomic_DNA"/>
</dbReference>
<reference evidence="7" key="1">
    <citation type="submission" date="2022-10" db="EMBL/GenBank/DDBJ databases">
        <title>Determination and structural analysis of whole genome sequence of Sarocladium strictum F4-1.</title>
        <authorList>
            <person name="Hu L."/>
            <person name="Jiang Y."/>
        </authorList>
    </citation>
    <scope>NUCLEOTIDE SEQUENCE</scope>
    <source>
        <strain evidence="7">F4-1</strain>
    </source>
</reference>
<evidence type="ECO:0000256" key="4">
    <source>
        <dbReference type="SAM" id="MobiDB-lite"/>
    </source>
</evidence>
<proteinExistence type="inferred from homology"/>
<dbReference type="GO" id="GO:0044550">
    <property type="term" value="P:secondary metabolite biosynthetic process"/>
    <property type="evidence" value="ECO:0007669"/>
    <property type="project" value="TreeGrafter"/>
</dbReference>
<organism evidence="7 8">
    <name type="scientific">Sarocladium strictum</name>
    <name type="common">Black bundle disease fungus</name>
    <name type="synonym">Acremonium strictum</name>
    <dbReference type="NCBI Taxonomy" id="5046"/>
    <lineage>
        <taxon>Eukaryota</taxon>
        <taxon>Fungi</taxon>
        <taxon>Dikarya</taxon>
        <taxon>Ascomycota</taxon>
        <taxon>Pezizomycotina</taxon>
        <taxon>Sordariomycetes</taxon>
        <taxon>Hypocreomycetidae</taxon>
        <taxon>Hypocreales</taxon>
        <taxon>Sarocladiaceae</taxon>
        <taxon>Sarocladium</taxon>
    </lineage>
</organism>
<protein>
    <recommendedName>
        <fullName evidence="6">Glucose-methanol-choline oxidoreductase N-terminal domain-containing protein</fullName>
    </recommendedName>
</protein>
<evidence type="ECO:0000256" key="1">
    <source>
        <dbReference type="ARBA" id="ARBA00010790"/>
    </source>
</evidence>
<evidence type="ECO:0000256" key="2">
    <source>
        <dbReference type="PIRSR" id="PIRSR000137-1"/>
    </source>
</evidence>
<evidence type="ECO:0000313" key="8">
    <source>
        <dbReference type="Proteomes" id="UP001175261"/>
    </source>
</evidence>
<feature type="domain" description="Glucose-methanol-choline oxidoreductase N-terminal" evidence="6">
    <location>
        <begin position="316"/>
        <end position="330"/>
    </location>
</feature>